<organism evidence="1 2">
    <name type="scientific">Microseira wollei NIES-4236</name>
    <dbReference type="NCBI Taxonomy" id="2530354"/>
    <lineage>
        <taxon>Bacteria</taxon>
        <taxon>Bacillati</taxon>
        <taxon>Cyanobacteriota</taxon>
        <taxon>Cyanophyceae</taxon>
        <taxon>Oscillatoriophycideae</taxon>
        <taxon>Aerosakkonematales</taxon>
        <taxon>Aerosakkonemataceae</taxon>
        <taxon>Microseira</taxon>
    </lineage>
</organism>
<dbReference type="EMBL" id="BLAY01000066">
    <property type="protein sequence ID" value="GET39456.1"/>
    <property type="molecule type" value="Genomic_DNA"/>
</dbReference>
<accession>A0AAV3XDE3</accession>
<dbReference type="RefSeq" id="WP_226584811.1">
    <property type="nucleotide sequence ID" value="NZ_BLAY01000066.1"/>
</dbReference>
<evidence type="ECO:0000313" key="1">
    <source>
        <dbReference type="EMBL" id="GET39456.1"/>
    </source>
</evidence>
<gene>
    <name evidence="1" type="ORF">MiSe_42250</name>
</gene>
<sequence length="121" mass="13993">MTYSINQKDELTEKIRQTIAKKIPEANESDRAEVSLCTLSFQSSIYPQRHVWIDTDDGIKIDLEDWQDESEWDNAVARITVESIEELVDLVRTWLGGENLEQYSNVNKEYKIVKKIAAIST</sequence>
<dbReference type="Proteomes" id="UP001050975">
    <property type="component" value="Unassembled WGS sequence"/>
</dbReference>
<name>A0AAV3XDE3_9CYAN</name>
<reference evidence="1" key="1">
    <citation type="submission" date="2019-10" db="EMBL/GenBank/DDBJ databases">
        <title>Draft genome sequece of Microseira wollei NIES-4236.</title>
        <authorList>
            <person name="Yamaguchi H."/>
            <person name="Suzuki S."/>
            <person name="Kawachi M."/>
        </authorList>
    </citation>
    <scope>NUCLEOTIDE SEQUENCE</scope>
    <source>
        <strain evidence="1">NIES-4236</strain>
    </source>
</reference>
<comment type="caution">
    <text evidence="1">The sequence shown here is derived from an EMBL/GenBank/DDBJ whole genome shotgun (WGS) entry which is preliminary data.</text>
</comment>
<keyword evidence="2" id="KW-1185">Reference proteome</keyword>
<protein>
    <submittedName>
        <fullName evidence="1">Uncharacterized protein</fullName>
    </submittedName>
</protein>
<dbReference type="AlphaFoldDB" id="A0AAV3XDE3"/>
<evidence type="ECO:0000313" key="2">
    <source>
        <dbReference type="Proteomes" id="UP001050975"/>
    </source>
</evidence>
<proteinExistence type="predicted"/>